<dbReference type="InterPro" id="IPR000873">
    <property type="entry name" value="AMP-dep_synth/lig_dom"/>
</dbReference>
<evidence type="ECO:0000256" key="1">
    <source>
        <dbReference type="ARBA" id="ARBA00006432"/>
    </source>
</evidence>
<dbReference type="SUPFAM" id="SSF56801">
    <property type="entry name" value="Acetyl-CoA synthetase-like"/>
    <property type="match status" value="1"/>
</dbReference>
<accession>A0AA37VCI7</accession>
<dbReference type="InterPro" id="IPR045851">
    <property type="entry name" value="AMP-bd_C_sf"/>
</dbReference>
<proteinExistence type="inferred from homology"/>
<dbReference type="InterPro" id="IPR025110">
    <property type="entry name" value="AMP-bd_C"/>
</dbReference>
<keyword evidence="6" id="KW-1185">Reference proteome</keyword>
<evidence type="ECO:0000313" key="5">
    <source>
        <dbReference type="EMBL" id="GLC27718.1"/>
    </source>
</evidence>
<evidence type="ECO:0000313" key="6">
    <source>
        <dbReference type="Proteomes" id="UP001161325"/>
    </source>
</evidence>
<dbReference type="Gene3D" id="3.40.50.12780">
    <property type="entry name" value="N-terminal domain of ligase-like"/>
    <property type="match status" value="1"/>
</dbReference>
<gene>
    <name evidence="5" type="ORF">rosag_42310</name>
</gene>
<evidence type="ECO:0000259" key="4">
    <source>
        <dbReference type="Pfam" id="PF13193"/>
    </source>
</evidence>
<sequence>MSTFPQFPDDVDAVRRWARLAPSRVALVDDTHGARLTYAALDAASWAWAHVLRAAGVTTGDRVALLAGTRAECVALFYGCLRLGAVLVPLNWRLAPSELARVLADARPMVLVCDARHDTLAARALAVDGAPPRVATLRLDAADGVADAAPLPEPPSDAESATMLLYTSGSTGAPKGVILPRRQLLYNAVATVTGWRMTPDEVVPVSTPLFHTGGWHVFLTPVLHVGGTVVLFDGFEPARFLAGLAEHACTLAFAVPTQFTMLMAEPRWGEPLPALRRFVSGGAPCPPAVRAAIRAAGHGFQEGFGLTECGPNCFATNDETAEAHPGTVGWPIPFLSVRVVDEAGEDVPPGTPGELLLRGPQLFAGYFGAPERTAEALTADGWMRTGDLAVRDATGLTRICGRRKEMFISGGENVFPGEVEAALADCPGVAEVAVIGVPDDRWGEVGRAFVVARAGDPVDAARVVAFARGALAGYKVPKQVVLLDALPRLGSGKIDRRALAAMTEPATAGASA</sequence>
<dbReference type="PROSITE" id="PS00455">
    <property type="entry name" value="AMP_BINDING"/>
    <property type="match status" value="1"/>
</dbReference>
<protein>
    <submittedName>
        <fullName evidence="5">Long-chain-fatty-acid--CoA ligase</fullName>
    </submittedName>
</protein>
<dbReference type="RefSeq" id="WP_284352151.1">
    <property type="nucleotide sequence ID" value="NZ_BRXS01000006.1"/>
</dbReference>
<dbReference type="Pfam" id="PF00501">
    <property type="entry name" value="AMP-binding"/>
    <property type="match status" value="1"/>
</dbReference>
<dbReference type="PANTHER" id="PTHR43201:SF5">
    <property type="entry name" value="MEDIUM-CHAIN ACYL-COA LIGASE ACSF2, MITOCHONDRIAL"/>
    <property type="match status" value="1"/>
</dbReference>
<dbReference type="PANTHER" id="PTHR43201">
    <property type="entry name" value="ACYL-COA SYNTHETASE"/>
    <property type="match status" value="1"/>
</dbReference>
<dbReference type="AlphaFoldDB" id="A0AA37VCI7"/>
<feature type="domain" description="AMP-binding enzyme C-terminal" evidence="4">
    <location>
        <begin position="418"/>
        <end position="493"/>
    </location>
</feature>
<dbReference type="InterPro" id="IPR042099">
    <property type="entry name" value="ANL_N_sf"/>
</dbReference>
<dbReference type="GO" id="GO:0031956">
    <property type="term" value="F:medium-chain fatty acid-CoA ligase activity"/>
    <property type="evidence" value="ECO:0007669"/>
    <property type="project" value="TreeGrafter"/>
</dbReference>
<organism evidence="5 6">
    <name type="scientific">Roseisolibacter agri</name>
    <dbReference type="NCBI Taxonomy" id="2014610"/>
    <lineage>
        <taxon>Bacteria</taxon>
        <taxon>Pseudomonadati</taxon>
        <taxon>Gemmatimonadota</taxon>
        <taxon>Gemmatimonadia</taxon>
        <taxon>Gemmatimonadales</taxon>
        <taxon>Gemmatimonadaceae</taxon>
        <taxon>Roseisolibacter</taxon>
    </lineage>
</organism>
<name>A0AA37VCI7_9BACT</name>
<dbReference type="GO" id="GO:0006631">
    <property type="term" value="P:fatty acid metabolic process"/>
    <property type="evidence" value="ECO:0007669"/>
    <property type="project" value="TreeGrafter"/>
</dbReference>
<dbReference type="Pfam" id="PF13193">
    <property type="entry name" value="AMP-binding_C"/>
    <property type="match status" value="1"/>
</dbReference>
<evidence type="ECO:0000259" key="3">
    <source>
        <dbReference type="Pfam" id="PF00501"/>
    </source>
</evidence>
<comment type="similarity">
    <text evidence="1">Belongs to the ATP-dependent AMP-binding enzyme family.</text>
</comment>
<reference evidence="5" key="1">
    <citation type="submission" date="2022-08" db="EMBL/GenBank/DDBJ databases">
        <title>Draft genome sequencing of Roseisolibacter agri AW1220.</title>
        <authorList>
            <person name="Tobiishi Y."/>
            <person name="Tonouchi A."/>
        </authorList>
    </citation>
    <scope>NUCLEOTIDE SEQUENCE</scope>
    <source>
        <strain evidence="5">AW1220</strain>
    </source>
</reference>
<keyword evidence="2 5" id="KW-0436">Ligase</keyword>
<dbReference type="Proteomes" id="UP001161325">
    <property type="component" value="Unassembled WGS sequence"/>
</dbReference>
<dbReference type="EMBL" id="BRXS01000006">
    <property type="protein sequence ID" value="GLC27718.1"/>
    <property type="molecule type" value="Genomic_DNA"/>
</dbReference>
<comment type="caution">
    <text evidence="5">The sequence shown here is derived from an EMBL/GenBank/DDBJ whole genome shotgun (WGS) entry which is preliminary data.</text>
</comment>
<feature type="domain" description="AMP-dependent synthetase/ligase" evidence="3">
    <location>
        <begin position="15"/>
        <end position="367"/>
    </location>
</feature>
<dbReference type="InterPro" id="IPR020845">
    <property type="entry name" value="AMP-binding_CS"/>
</dbReference>
<evidence type="ECO:0000256" key="2">
    <source>
        <dbReference type="ARBA" id="ARBA00022598"/>
    </source>
</evidence>
<dbReference type="Gene3D" id="3.30.300.30">
    <property type="match status" value="1"/>
</dbReference>